<dbReference type="InterPro" id="IPR020845">
    <property type="entry name" value="AMP-binding_CS"/>
</dbReference>
<gene>
    <name evidence="3" type="ORF">D5H75_22810</name>
</gene>
<proteinExistence type="predicted"/>
<dbReference type="InterPro" id="IPR000873">
    <property type="entry name" value="AMP-dep_synth/lig_dom"/>
</dbReference>
<sequence>MRGFFEIAETCPDRLAVVDMLPDGRSTRYGELRGLVDRISNGLVRLGVEPGDPVVVVLPNGLDFVAFQLATLQIGAYLVPVNWHFTAEEIAYILGDCGARVVVTAAPYGRAVHRAAERAGTEHRFATAAGVLGFRDLDELLGDDTPPADRRMGSMMLYTSGTTGRPKGVRRRIIDITPEELHTILMRKTYRHFGLVPGDEVHLVASQLYHSAPYAHALMSLNLGHAVIAPERFEPVAALELIERFGVTNTFMVPTMFHRLLALPAEERERHALSTLTRVFHSAAPCPPAIKESMMRWLGEILYEYYGSTEAAVATFVGPREWRERPGTVGRAVEGMEIRILSEDGQELPPGESGLVYVRGVARFEYHRDPGKTRSAMRDRLYTPGDIGYLDEDGYLFLRDRRTDLIISGGVNIYPAEIEAALMEHPSVADVAVIGVPDPEWGHRVVALVQPSPGARPGDALTRALLEHCETRLARLKHPRQFEYRATLPRTATGKLSRSRLRAEFTGGGPSRHP</sequence>
<dbReference type="SUPFAM" id="SSF56801">
    <property type="entry name" value="Acetyl-CoA synthetase-like"/>
    <property type="match status" value="1"/>
</dbReference>
<dbReference type="PANTHER" id="PTHR43767:SF1">
    <property type="entry name" value="NONRIBOSOMAL PEPTIDE SYNTHASE PES1 (EUROFUNG)-RELATED"/>
    <property type="match status" value="1"/>
</dbReference>
<dbReference type="EMBL" id="QZEY01000009">
    <property type="protein sequence ID" value="RJL30406.1"/>
    <property type="molecule type" value="Genomic_DNA"/>
</dbReference>
<dbReference type="AlphaFoldDB" id="A0A3A4AL81"/>
<dbReference type="InterPro" id="IPR025110">
    <property type="entry name" value="AMP-bd_C"/>
</dbReference>
<dbReference type="InterPro" id="IPR050237">
    <property type="entry name" value="ATP-dep_AMP-bd_enzyme"/>
</dbReference>
<dbReference type="Pfam" id="PF00501">
    <property type="entry name" value="AMP-binding"/>
    <property type="match status" value="1"/>
</dbReference>
<feature type="domain" description="AMP-binding enzyme C-terminal" evidence="2">
    <location>
        <begin position="417"/>
        <end position="495"/>
    </location>
</feature>
<keyword evidence="4" id="KW-1185">Reference proteome</keyword>
<dbReference type="Proteomes" id="UP000265768">
    <property type="component" value="Unassembled WGS sequence"/>
</dbReference>
<dbReference type="InterPro" id="IPR045851">
    <property type="entry name" value="AMP-bd_C_sf"/>
</dbReference>
<evidence type="ECO:0000313" key="4">
    <source>
        <dbReference type="Proteomes" id="UP000265768"/>
    </source>
</evidence>
<dbReference type="PROSITE" id="PS00455">
    <property type="entry name" value="AMP_BINDING"/>
    <property type="match status" value="1"/>
</dbReference>
<accession>A0A3A4AL81</accession>
<dbReference type="Pfam" id="PF13193">
    <property type="entry name" value="AMP-binding_C"/>
    <property type="match status" value="1"/>
</dbReference>
<evidence type="ECO:0000259" key="2">
    <source>
        <dbReference type="Pfam" id="PF13193"/>
    </source>
</evidence>
<protein>
    <submittedName>
        <fullName evidence="3">Acyl-CoA synthetase</fullName>
    </submittedName>
</protein>
<name>A0A3A4AL81_9ACTN</name>
<reference evidence="3 4" key="1">
    <citation type="submission" date="2018-09" db="EMBL/GenBank/DDBJ databases">
        <title>YIM 75507 draft genome.</title>
        <authorList>
            <person name="Tang S."/>
            <person name="Feng Y."/>
        </authorList>
    </citation>
    <scope>NUCLEOTIDE SEQUENCE [LARGE SCALE GENOMIC DNA]</scope>
    <source>
        <strain evidence="3 4">YIM 75507</strain>
    </source>
</reference>
<feature type="domain" description="AMP-dependent synthetase/ligase" evidence="1">
    <location>
        <begin position="5"/>
        <end position="361"/>
    </location>
</feature>
<comment type="caution">
    <text evidence="3">The sequence shown here is derived from an EMBL/GenBank/DDBJ whole genome shotgun (WGS) entry which is preliminary data.</text>
</comment>
<dbReference type="GO" id="GO:0016878">
    <property type="term" value="F:acid-thiol ligase activity"/>
    <property type="evidence" value="ECO:0007669"/>
    <property type="project" value="UniProtKB-ARBA"/>
</dbReference>
<dbReference type="Gene3D" id="3.30.300.30">
    <property type="match status" value="1"/>
</dbReference>
<evidence type="ECO:0000259" key="1">
    <source>
        <dbReference type="Pfam" id="PF00501"/>
    </source>
</evidence>
<evidence type="ECO:0000313" key="3">
    <source>
        <dbReference type="EMBL" id="RJL30406.1"/>
    </source>
</evidence>
<organism evidence="3 4">
    <name type="scientific">Bailinhaonella thermotolerans</name>
    <dbReference type="NCBI Taxonomy" id="1070861"/>
    <lineage>
        <taxon>Bacteria</taxon>
        <taxon>Bacillati</taxon>
        <taxon>Actinomycetota</taxon>
        <taxon>Actinomycetes</taxon>
        <taxon>Streptosporangiales</taxon>
        <taxon>Streptosporangiaceae</taxon>
        <taxon>Bailinhaonella</taxon>
    </lineage>
</organism>
<dbReference type="InterPro" id="IPR042099">
    <property type="entry name" value="ANL_N_sf"/>
</dbReference>
<dbReference type="OrthoDB" id="9803968at2"/>
<dbReference type="Gene3D" id="3.40.50.12780">
    <property type="entry name" value="N-terminal domain of ligase-like"/>
    <property type="match status" value="1"/>
</dbReference>
<dbReference type="PANTHER" id="PTHR43767">
    <property type="entry name" value="LONG-CHAIN-FATTY-ACID--COA LIGASE"/>
    <property type="match status" value="1"/>
</dbReference>